<organism evidence="2 3">
    <name type="scientific">Rhodococcus opacus (strain B4)</name>
    <dbReference type="NCBI Taxonomy" id="632772"/>
    <lineage>
        <taxon>Bacteria</taxon>
        <taxon>Bacillati</taxon>
        <taxon>Actinomycetota</taxon>
        <taxon>Actinomycetes</taxon>
        <taxon>Mycobacteriales</taxon>
        <taxon>Nocardiaceae</taxon>
        <taxon>Rhodococcus</taxon>
    </lineage>
</organism>
<sequence length="228" mass="25526">MIGCGRFQRLRQRVFENPIWHACASENRLLIGSVITRSPTQREPNVIIVDFVVPGDMVARSTRRRSPTQSGPLDSRFLHQWLGRSREVTREVVLPLILDGIQYIMRGGTAWWRLPVEFWSTGTVSAVFARKRPVHETRPETHRKGLRIWISTNPSALDGTPESARSGAACGTRSALSTVREAHAPVLLCLAEASDGANPPRSRSAWGVTGRWGDPSTPHRCTHRHTNR</sequence>
<name>C1AS51_RHOOB</name>
<evidence type="ECO:0000313" key="3">
    <source>
        <dbReference type="Proteomes" id="UP000002212"/>
    </source>
</evidence>
<feature type="region of interest" description="Disordered" evidence="1">
    <location>
        <begin position="195"/>
        <end position="228"/>
    </location>
</feature>
<protein>
    <recommendedName>
        <fullName evidence="4">Transposase</fullName>
    </recommendedName>
</protein>
<evidence type="ECO:0000313" key="2">
    <source>
        <dbReference type="EMBL" id="BAH48300.1"/>
    </source>
</evidence>
<dbReference type="AlphaFoldDB" id="C1AS51"/>
<accession>C1AS51</accession>
<dbReference type="HOGENOM" id="CLU_1214054_0_0_11"/>
<gene>
    <name evidence="2" type="ordered locus">ROP_00530</name>
</gene>
<dbReference type="EMBL" id="AP011115">
    <property type="protein sequence ID" value="BAH48300.1"/>
    <property type="molecule type" value="Genomic_DNA"/>
</dbReference>
<evidence type="ECO:0008006" key="4">
    <source>
        <dbReference type="Google" id="ProtNLM"/>
    </source>
</evidence>
<dbReference type="KEGG" id="rop:ROP_00530"/>
<proteinExistence type="predicted"/>
<reference evidence="2 3" key="1">
    <citation type="submission" date="2009-03" db="EMBL/GenBank/DDBJ databases">
        <title>Comparison of the complete genome sequences of Rhodococcus erythropolis PR4 and Rhodococcus opacus B4.</title>
        <authorList>
            <person name="Takarada H."/>
            <person name="Sekine M."/>
            <person name="Hosoyama A."/>
            <person name="Yamada R."/>
            <person name="Fujisawa T."/>
            <person name="Omata S."/>
            <person name="Shimizu A."/>
            <person name="Tsukatani N."/>
            <person name="Tanikawa S."/>
            <person name="Fujita N."/>
            <person name="Harayama S."/>
        </authorList>
    </citation>
    <scope>NUCLEOTIDE SEQUENCE [LARGE SCALE GENOMIC DNA]</scope>
    <source>
        <strain evidence="2 3">B4</strain>
    </source>
</reference>
<evidence type="ECO:0000256" key="1">
    <source>
        <dbReference type="SAM" id="MobiDB-lite"/>
    </source>
</evidence>
<dbReference type="Proteomes" id="UP000002212">
    <property type="component" value="Chromosome"/>
</dbReference>